<proteinExistence type="inferred from homology"/>
<comment type="subcellular location">
    <subcellularLocation>
        <location evidence="1">Nucleus</location>
    </subcellularLocation>
</comment>
<keyword evidence="7" id="KW-0808">Transferase</keyword>
<keyword evidence="4" id="KW-0819">tRNA processing</keyword>
<name>A0AAV9XVU3_9CRYT</name>
<protein>
    <recommendedName>
        <fullName evidence="3">tRNA (adenine(58)-N(1))-methyltransferase non-catalytic subunit TRM6</fullName>
    </recommendedName>
    <alternativeName>
        <fullName evidence="6">tRNA(m1A58)-methyltransferase subunit TRM6</fullName>
    </alternativeName>
</protein>
<accession>A0AAV9XVU3</accession>
<reference evidence="7 8" key="1">
    <citation type="submission" date="2023-10" db="EMBL/GenBank/DDBJ databases">
        <title>Comparative genomics analysis reveals potential genetic determinants of host preference in Cryptosporidium xiaoi.</title>
        <authorList>
            <person name="Xiao L."/>
            <person name="Li J."/>
        </authorList>
    </citation>
    <scope>NUCLEOTIDE SEQUENCE [LARGE SCALE GENOMIC DNA]</scope>
    <source>
        <strain evidence="7 8">52996</strain>
    </source>
</reference>
<sequence>MRVNNYTIKIGDYVIIREISGSQKLICVNDASKVFYLGKYCINGSDIIGKSYYTTLNFQEGEWKIGSVLNSEDILNDVINDEKESDSIFNDNNIYLGEDKVEENKRKKLKINPLLYNEDVFDSNLNVNETEVDSVCDNSGNIISLMRNEIISINKTSDNNLIKSLALLSDKFKNKTKYSKAKYIKKLQLRYLKQITLLPPSILNITETFSCQNKSKIMNKFSPNSVGPRWGQCTVRIESIGNILTHGNIGFDSEVLLYDNLSSGMVSGSIYRQLIERGSLYEISMNYLTFDSIDGYFHGKLPINFEALTHQSEKKQRTNYFSIPISALDLFLKEKEKQIHIQELARQINSEYDCLNIDHEWLNFNINNNVKFEISTEQLDSKKKRVFNRLNMLNKLYERGVNTIILAIDQVRWQNIQMNIDTKSSHGTSEINLNSVSTEKTEDEFNDQNVSDTEHKQVCENTHIKKYDRRKYCNIENLILITQEYLRPGGKLLIFTPFMTSELLKIHQDLNLSSRIDNSKYRPFIGIKLEETFIREHQIIDQRTHPTMDSNLPIFSGFLLSAILVS</sequence>
<dbReference type="PANTHER" id="PTHR12945">
    <property type="entry name" value="TRANSLATION INITIATION FACTOR EIF3-RELATED"/>
    <property type="match status" value="1"/>
</dbReference>
<dbReference type="GO" id="GO:0005634">
    <property type="term" value="C:nucleus"/>
    <property type="evidence" value="ECO:0007669"/>
    <property type="project" value="UniProtKB-SubCell"/>
</dbReference>
<evidence type="ECO:0000313" key="7">
    <source>
        <dbReference type="EMBL" id="KAK6588737.1"/>
    </source>
</evidence>
<keyword evidence="7" id="KW-0489">Methyltransferase</keyword>
<evidence type="ECO:0000313" key="8">
    <source>
        <dbReference type="Proteomes" id="UP001311799"/>
    </source>
</evidence>
<evidence type="ECO:0000256" key="6">
    <source>
        <dbReference type="ARBA" id="ARBA00032319"/>
    </source>
</evidence>
<comment type="caution">
    <text evidence="7">The sequence shown here is derived from an EMBL/GenBank/DDBJ whole genome shotgun (WGS) entry which is preliminary data.</text>
</comment>
<keyword evidence="8" id="KW-1185">Reference proteome</keyword>
<evidence type="ECO:0000256" key="3">
    <source>
        <dbReference type="ARBA" id="ARBA00021704"/>
    </source>
</evidence>
<dbReference type="Pfam" id="PF04189">
    <property type="entry name" value="Gcd10p"/>
    <property type="match status" value="1"/>
</dbReference>
<dbReference type="GO" id="GO:0008168">
    <property type="term" value="F:methyltransferase activity"/>
    <property type="evidence" value="ECO:0007669"/>
    <property type="project" value="UniProtKB-KW"/>
</dbReference>
<dbReference type="GO" id="GO:0030488">
    <property type="term" value="P:tRNA methylation"/>
    <property type="evidence" value="ECO:0007669"/>
    <property type="project" value="InterPro"/>
</dbReference>
<gene>
    <name evidence="7" type="ORF">RS030_2304</name>
</gene>
<dbReference type="EMBL" id="JAWDEY010000022">
    <property type="protein sequence ID" value="KAK6588737.1"/>
    <property type="molecule type" value="Genomic_DNA"/>
</dbReference>
<comment type="similarity">
    <text evidence="2">Belongs to the TRM6/GCD10 family.</text>
</comment>
<dbReference type="Proteomes" id="UP001311799">
    <property type="component" value="Unassembled WGS sequence"/>
</dbReference>
<evidence type="ECO:0000256" key="5">
    <source>
        <dbReference type="ARBA" id="ARBA00023242"/>
    </source>
</evidence>
<evidence type="ECO:0000256" key="4">
    <source>
        <dbReference type="ARBA" id="ARBA00022694"/>
    </source>
</evidence>
<organism evidence="7 8">
    <name type="scientific">Cryptosporidium xiaoi</name>
    <dbReference type="NCBI Taxonomy" id="659607"/>
    <lineage>
        <taxon>Eukaryota</taxon>
        <taxon>Sar</taxon>
        <taxon>Alveolata</taxon>
        <taxon>Apicomplexa</taxon>
        <taxon>Conoidasida</taxon>
        <taxon>Coccidia</taxon>
        <taxon>Eucoccidiorida</taxon>
        <taxon>Eimeriorina</taxon>
        <taxon>Cryptosporidiidae</taxon>
        <taxon>Cryptosporidium</taxon>
    </lineage>
</organism>
<dbReference type="InterPro" id="IPR017423">
    <property type="entry name" value="TRM6"/>
</dbReference>
<evidence type="ECO:0000256" key="1">
    <source>
        <dbReference type="ARBA" id="ARBA00004123"/>
    </source>
</evidence>
<dbReference type="PANTHER" id="PTHR12945:SF0">
    <property type="entry name" value="TRNA (ADENINE(58)-N(1))-METHYLTRANSFERASE NON-CATALYTIC SUBUNIT TRM6"/>
    <property type="match status" value="1"/>
</dbReference>
<dbReference type="GO" id="GO:0031515">
    <property type="term" value="C:tRNA (m1A) methyltransferase complex"/>
    <property type="evidence" value="ECO:0007669"/>
    <property type="project" value="InterPro"/>
</dbReference>
<dbReference type="AlphaFoldDB" id="A0AAV9XVU3"/>
<keyword evidence="5" id="KW-0539">Nucleus</keyword>
<evidence type="ECO:0000256" key="2">
    <source>
        <dbReference type="ARBA" id="ARBA00008320"/>
    </source>
</evidence>